<evidence type="ECO:0000256" key="1">
    <source>
        <dbReference type="SAM" id="MobiDB-lite"/>
    </source>
</evidence>
<accession>A0A371CZJ2</accession>
<evidence type="ECO:0000313" key="2">
    <source>
        <dbReference type="EMBL" id="RDX45706.1"/>
    </source>
</evidence>
<organism evidence="2 3">
    <name type="scientific">Lentinus brumalis</name>
    <dbReference type="NCBI Taxonomy" id="2498619"/>
    <lineage>
        <taxon>Eukaryota</taxon>
        <taxon>Fungi</taxon>
        <taxon>Dikarya</taxon>
        <taxon>Basidiomycota</taxon>
        <taxon>Agaricomycotina</taxon>
        <taxon>Agaricomycetes</taxon>
        <taxon>Polyporales</taxon>
        <taxon>Polyporaceae</taxon>
        <taxon>Lentinus</taxon>
    </lineage>
</organism>
<dbReference type="EMBL" id="KZ857434">
    <property type="protein sequence ID" value="RDX45706.1"/>
    <property type="molecule type" value="Genomic_DNA"/>
</dbReference>
<feature type="region of interest" description="Disordered" evidence="1">
    <location>
        <begin position="195"/>
        <end position="246"/>
    </location>
</feature>
<feature type="compositionally biased region" description="Low complexity" evidence="1">
    <location>
        <begin position="212"/>
        <end position="227"/>
    </location>
</feature>
<gene>
    <name evidence="2" type="ORF">OH76DRAFT_1473762</name>
</gene>
<dbReference type="OrthoDB" id="2762859at2759"/>
<evidence type="ECO:0000313" key="3">
    <source>
        <dbReference type="Proteomes" id="UP000256964"/>
    </source>
</evidence>
<protein>
    <submittedName>
        <fullName evidence="2">Uncharacterized protein</fullName>
    </submittedName>
</protein>
<feature type="region of interest" description="Disordered" evidence="1">
    <location>
        <begin position="1"/>
        <end position="20"/>
    </location>
</feature>
<dbReference type="Proteomes" id="UP000256964">
    <property type="component" value="Unassembled WGS sequence"/>
</dbReference>
<proteinExistence type="predicted"/>
<dbReference type="AlphaFoldDB" id="A0A371CZJ2"/>
<sequence length="246" mass="27284">MASSNPPGSRETTSTTKLSPGSMEHWTAALINEHGERLPPHLVAYAVGAAFPIEHLRQIAEAICSPEMLERNRDNYLAALLFHLIDTGLKQTLLHIYHRGTRKHYILWVHGVTPGLPGEKLSRQPISDALWYKFQGYLKKRGVNEEVRRSMKICCTQWPKGAAYPVWVPQQLLDVMREQLAMQLPPGELAKAVERASKGTGKAGKTGKARNTRTGNTRTRGMTNTMGSTVTTEPAETTDHPPVIST</sequence>
<name>A0A371CZJ2_9APHY</name>
<keyword evidence="3" id="KW-1185">Reference proteome</keyword>
<reference evidence="2 3" key="1">
    <citation type="journal article" date="2018" name="Biotechnol. Biofuels">
        <title>Integrative visual omics of the white-rot fungus Polyporus brumalis exposes the biotechnological potential of its oxidative enzymes for delignifying raw plant biomass.</title>
        <authorList>
            <person name="Miyauchi S."/>
            <person name="Rancon A."/>
            <person name="Drula E."/>
            <person name="Hage H."/>
            <person name="Chaduli D."/>
            <person name="Favel A."/>
            <person name="Grisel S."/>
            <person name="Henrissat B."/>
            <person name="Herpoel-Gimbert I."/>
            <person name="Ruiz-Duenas F.J."/>
            <person name="Chevret D."/>
            <person name="Hainaut M."/>
            <person name="Lin J."/>
            <person name="Wang M."/>
            <person name="Pangilinan J."/>
            <person name="Lipzen A."/>
            <person name="Lesage-Meessen L."/>
            <person name="Navarro D."/>
            <person name="Riley R."/>
            <person name="Grigoriev I.V."/>
            <person name="Zhou S."/>
            <person name="Raouche S."/>
            <person name="Rosso M.N."/>
        </authorList>
    </citation>
    <scope>NUCLEOTIDE SEQUENCE [LARGE SCALE GENOMIC DNA]</scope>
    <source>
        <strain evidence="2 3">BRFM 1820</strain>
    </source>
</reference>
<feature type="compositionally biased region" description="Polar residues" evidence="1">
    <location>
        <begin position="1"/>
        <end position="19"/>
    </location>
</feature>